<dbReference type="InterPro" id="IPR029055">
    <property type="entry name" value="Ntn_hydrolases_N"/>
</dbReference>
<feature type="binding site" evidence="10">
    <location>
        <begin position="248"/>
        <end position="251"/>
    </location>
    <ligand>
        <name>substrate</name>
    </ligand>
</feature>
<dbReference type="CDD" id="cd04702">
    <property type="entry name" value="ASRGL1_like"/>
    <property type="match status" value="1"/>
</dbReference>
<feature type="site" description="Cleavage; by autolysis" evidence="11">
    <location>
        <begin position="196"/>
        <end position="197"/>
    </location>
</feature>
<evidence type="ECO:0000256" key="8">
    <source>
        <dbReference type="ARBA" id="ARBA00061780"/>
    </source>
</evidence>
<dbReference type="GO" id="GO:0006508">
    <property type="term" value="P:proteolysis"/>
    <property type="evidence" value="ECO:0007669"/>
    <property type="project" value="UniProtKB-KW"/>
</dbReference>
<dbReference type="Gene3D" id="3.60.20.30">
    <property type="entry name" value="(Glycosyl)asparaginase"/>
    <property type="match status" value="1"/>
</dbReference>
<comment type="function">
    <text evidence="7">Has both L-asparaginase and beta-aspartyl peptidase activity. Does not have aspartylglucosaminidase activity and is inactive toward GlcNAc-L-Asn. Likewise, has no activity toward glutamine.</text>
</comment>
<evidence type="ECO:0000256" key="7">
    <source>
        <dbReference type="ARBA" id="ARBA00054922"/>
    </source>
</evidence>
<dbReference type="FunFam" id="3.60.20.30:FF:000001">
    <property type="entry name" value="Isoaspartyl peptidase/L-asparaginase"/>
    <property type="match status" value="1"/>
</dbReference>
<dbReference type="GO" id="GO:0008798">
    <property type="term" value="F:beta-aspartyl-peptidase activity"/>
    <property type="evidence" value="ECO:0007669"/>
    <property type="project" value="UniProtKB-EC"/>
</dbReference>
<evidence type="ECO:0000256" key="11">
    <source>
        <dbReference type="PIRSR" id="PIRSR600246-3"/>
    </source>
</evidence>
<proteinExistence type="inferred from homology"/>
<name>B4KHJ9_DROMO</name>
<keyword evidence="4 12" id="KW-0378">Hydrolase</keyword>
<dbReference type="GO" id="GO:0004067">
    <property type="term" value="F:asparaginase activity"/>
    <property type="evidence" value="ECO:0007669"/>
    <property type="project" value="UniProtKB-EC"/>
</dbReference>
<evidence type="ECO:0000313" key="13">
    <source>
        <dbReference type="Proteomes" id="UP000009192"/>
    </source>
</evidence>
<dbReference type="InParanoid" id="B4KHJ9"/>
<feature type="binding site" evidence="10">
    <location>
        <begin position="225"/>
        <end position="228"/>
    </location>
    <ligand>
        <name>substrate</name>
    </ligand>
</feature>
<keyword evidence="13" id="KW-1185">Reference proteome</keyword>
<dbReference type="InterPro" id="IPR033844">
    <property type="entry name" value="ASRGL1_meta"/>
</dbReference>
<dbReference type="KEGG" id="dmo:Dmoj_GI17598"/>
<evidence type="ECO:0000256" key="3">
    <source>
        <dbReference type="ARBA" id="ARBA00022670"/>
    </source>
</evidence>
<comment type="subunit">
    <text evidence="8">Heterodimer of an alpha and beta chain produced by autocleavage.</text>
</comment>
<reference evidence="12 13" key="1">
    <citation type="journal article" date="2007" name="Nature">
        <title>Evolution of genes and genomes on the Drosophila phylogeny.</title>
        <authorList>
            <consortium name="Drosophila 12 Genomes Consortium"/>
            <person name="Clark A.G."/>
            <person name="Eisen M.B."/>
            <person name="Smith D.R."/>
            <person name="Bergman C.M."/>
            <person name="Oliver B."/>
            <person name="Markow T.A."/>
            <person name="Kaufman T.C."/>
            <person name="Kellis M."/>
            <person name="Gelbart W."/>
            <person name="Iyer V.N."/>
            <person name="Pollard D.A."/>
            <person name="Sackton T.B."/>
            <person name="Larracuente A.M."/>
            <person name="Singh N.D."/>
            <person name="Abad J.P."/>
            <person name="Abt D.N."/>
            <person name="Adryan B."/>
            <person name="Aguade M."/>
            <person name="Akashi H."/>
            <person name="Anderson W.W."/>
            <person name="Aquadro C.F."/>
            <person name="Ardell D.H."/>
            <person name="Arguello R."/>
            <person name="Artieri C.G."/>
            <person name="Barbash D.A."/>
            <person name="Barker D."/>
            <person name="Barsanti P."/>
            <person name="Batterham P."/>
            <person name="Batzoglou S."/>
            <person name="Begun D."/>
            <person name="Bhutkar A."/>
            <person name="Blanco E."/>
            <person name="Bosak S.A."/>
            <person name="Bradley R.K."/>
            <person name="Brand A.D."/>
            <person name="Brent M.R."/>
            <person name="Brooks A.N."/>
            <person name="Brown R.H."/>
            <person name="Butlin R.K."/>
            <person name="Caggese C."/>
            <person name="Calvi B.R."/>
            <person name="Bernardo de Carvalho A."/>
            <person name="Caspi A."/>
            <person name="Castrezana S."/>
            <person name="Celniker S.E."/>
            <person name="Chang J.L."/>
            <person name="Chapple C."/>
            <person name="Chatterji S."/>
            <person name="Chinwalla A."/>
            <person name="Civetta A."/>
            <person name="Clifton S.W."/>
            <person name="Comeron J.M."/>
            <person name="Costello J.C."/>
            <person name="Coyne J.A."/>
            <person name="Daub J."/>
            <person name="David R.G."/>
            <person name="Delcher A.L."/>
            <person name="Delehaunty K."/>
            <person name="Do C.B."/>
            <person name="Ebling H."/>
            <person name="Edwards K."/>
            <person name="Eickbush T."/>
            <person name="Evans J.D."/>
            <person name="Filipski A."/>
            <person name="Findeiss S."/>
            <person name="Freyhult E."/>
            <person name="Fulton L."/>
            <person name="Fulton R."/>
            <person name="Garcia A.C."/>
            <person name="Gardiner A."/>
            <person name="Garfield D.A."/>
            <person name="Garvin B.E."/>
            <person name="Gibson G."/>
            <person name="Gilbert D."/>
            <person name="Gnerre S."/>
            <person name="Godfrey J."/>
            <person name="Good R."/>
            <person name="Gotea V."/>
            <person name="Gravely B."/>
            <person name="Greenberg A.J."/>
            <person name="Griffiths-Jones S."/>
            <person name="Gross S."/>
            <person name="Guigo R."/>
            <person name="Gustafson E.A."/>
            <person name="Haerty W."/>
            <person name="Hahn M.W."/>
            <person name="Halligan D.L."/>
            <person name="Halpern A.L."/>
            <person name="Halter G.M."/>
            <person name="Han M.V."/>
            <person name="Heger A."/>
            <person name="Hillier L."/>
            <person name="Hinrichs A.S."/>
            <person name="Holmes I."/>
            <person name="Hoskins R.A."/>
            <person name="Hubisz M.J."/>
            <person name="Hultmark D."/>
            <person name="Huntley M.A."/>
            <person name="Jaffe D.B."/>
            <person name="Jagadeeshan S."/>
            <person name="Jeck W.R."/>
            <person name="Johnson J."/>
            <person name="Jones C.D."/>
            <person name="Jordan W.C."/>
            <person name="Karpen G.H."/>
            <person name="Kataoka E."/>
            <person name="Keightley P.D."/>
            <person name="Kheradpour P."/>
            <person name="Kirkness E.F."/>
            <person name="Koerich L.B."/>
            <person name="Kristiansen K."/>
            <person name="Kudrna D."/>
            <person name="Kulathinal R.J."/>
            <person name="Kumar S."/>
            <person name="Kwok R."/>
            <person name="Lander E."/>
            <person name="Langley C.H."/>
            <person name="Lapoint R."/>
            <person name="Lazzaro B.P."/>
            <person name="Lee S.J."/>
            <person name="Levesque L."/>
            <person name="Li R."/>
            <person name="Lin C.F."/>
            <person name="Lin M.F."/>
            <person name="Lindblad-Toh K."/>
            <person name="Llopart A."/>
            <person name="Long M."/>
            <person name="Low L."/>
            <person name="Lozovsky E."/>
            <person name="Lu J."/>
            <person name="Luo M."/>
            <person name="Machado C.A."/>
            <person name="Makalowski W."/>
            <person name="Marzo M."/>
            <person name="Matsuda M."/>
            <person name="Matzkin L."/>
            <person name="McAllister B."/>
            <person name="McBride C.S."/>
            <person name="McKernan B."/>
            <person name="McKernan K."/>
            <person name="Mendez-Lago M."/>
            <person name="Minx P."/>
            <person name="Mollenhauer M.U."/>
            <person name="Montooth K."/>
            <person name="Mount S.M."/>
            <person name="Mu X."/>
            <person name="Myers E."/>
            <person name="Negre B."/>
            <person name="Newfeld S."/>
            <person name="Nielsen R."/>
            <person name="Noor M.A."/>
            <person name="O'Grady P."/>
            <person name="Pachter L."/>
            <person name="Papaceit M."/>
            <person name="Parisi M.J."/>
            <person name="Parisi M."/>
            <person name="Parts L."/>
            <person name="Pedersen J.S."/>
            <person name="Pesole G."/>
            <person name="Phillippy A.M."/>
            <person name="Ponting C.P."/>
            <person name="Pop M."/>
            <person name="Porcelli D."/>
            <person name="Powell J.R."/>
            <person name="Prohaska S."/>
            <person name="Pruitt K."/>
            <person name="Puig M."/>
            <person name="Quesneville H."/>
            <person name="Ram K.R."/>
            <person name="Rand D."/>
            <person name="Rasmussen M.D."/>
            <person name="Reed L.K."/>
            <person name="Reenan R."/>
            <person name="Reily A."/>
            <person name="Remington K.A."/>
            <person name="Rieger T.T."/>
            <person name="Ritchie M.G."/>
            <person name="Robin C."/>
            <person name="Rogers Y.H."/>
            <person name="Rohde C."/>
            <person name="Rozas J."/>
            <person name="Rubenfield M.J."/>
            <person name="Ruiz A."/>
            <person name="Russo S."/>
            <person name="Salzberg S.L."/>
            <person name="Sanchez-Gracia A."/>
            <person name="Saranga D.J."/>
            <person name="Sato H."/>
            <person name="Schaeffer S.W."/>
            <person name="Schatz M.C."/>
            <person name="Schlenke T."/>
            <person name="Schwartz R."/>
            <person name="Segarra C."/>
            <person name="Singh R.S."/>
            <person name="Sirot L."/>
            <person name="Sirota M."/>
            <person name="Sisneros N.B."/>
            <person name="Smith C.D."/>
            <person name="Smith T.F."/>
            <person name="Spieth J."/>
            <person name="Stage D.E."/>
            <person name="Stark A."/>
            <person name="Stephan W."/>
            <person name="Strausberg R.L."/>
            <person name="Strempel S."/>
            <person name="Sturgill D."/>
            <person name="Sutton G."/>
            <person name="Sutton G.G."/>
            <person name="Tao W."/>
            <person name="Teichmann S."/>
            <person name="Tobari Y.N."/>
            <person name="Tomimura Y."/>
            <person name="Tsolas J.M."/>
            <person name="Valente V.L."/>
            <person name="Venter E."/>
            <person name="Venter J.C."/>
            <person name="Vicario S."/>
            <person name="Vieira F.G."/>
            <person name="Vilella A.J."/>
            <person name="Villasante A."/>
            <person name="Walenz B."/>
            <person name="Wang J."/>
            <person name="Wasserman M."/>
            <person name="Watts T."/>
            <person name="Wilson D."/>
            <person name="Wilson R.K."/>
            <person name="Wing R.A."/>
            <person name="Wolfner M.F."/>
            <person name="Wong A."/>
            <person name="Wong G.K."/>
            <person name="Wu C.I."/>
            <person name="Wu G."/>
            <person name="Yamamoto D."/>
            <person name="Yang H.P."/>
            <person name="Yang S.P."/>
            <person name="Yorke J.A."/>
            <person name="Yoshida K."/>
            <person name="Zdobnov E."/>
            <person name="Zhang P."/>
            <person name="Zhang Y."/>
            <person name="Zimin A.V."/>
            <person name="Baldwin J."/>
            <person name="Abdouelleil A."/>
            <person name="Abdulkadir J."/>
            <person name="Abebe A."/>
            <person name="Abera B."/>
            <person name="Abreu J."/>
            <person name="Acer S.C."/>
            <person name="Aftuck L."/>
            <person name="Alexander A."/>
            <person name="An P."/>
            <person name="Anderson E."/>
            <person name="Anderson S."/>
            <person name="Arachi H."/>
            <person name="Azer M."/>
            <person name="Bachantsang P."/>
            <person name="Barry A."/>
            <person name="Bayul T."/>
            <person name="Berlin A."/>
            <person name="Bessette D."/>
            <person name="Bloom T."/>
            <person name="Blye J."/>
            <person name="Boguslavskiy L."/>
            <person name="Bonnet C."/>
            <person name="Boukhgalter B."/>
            <person name="Bourzgui I."/>
            <person name="Brown A."/>
            <person name="Cahill P."/>
            <person name="Channer S."/>
            <person name="Cheshatsang Y."/>
            <person name="Chuda L."/>
            <person name="Citroen M."/>
            <person name="Collymore A."/>
            <person name="Cooke P."/>
            <person name="Costello M."/>
            <person name="D'Aco K."/>
            <person name="Daza R."/>
            <person name="De Haan G."/>
            <person name="DeGray S."/>
            <person name="DeMaso C."/>
            <person name="Dhargay N."/>
            <person name="Dooley K."/>
            <person name="Dooley E."/>
            <person name="Doricent M."/>
            <person name="Dorje P."/>
            <person name="Dorjee K."/>
            <person name="Dupes A."/>
            <person name="Elong R."/>
            <person name="Falk J."/>
            <person name="Farina A."/>
            <person name="Faro S."/>
            <person name="Ferguson D."/>
            <person name="Fisher S."/>
            <person name="Foley C.D."/>
            <person name="Franke A."/>
            <person name="Friedrich D."/>
            <person name="Gadbois L."/>
            <person name="Gearin G."/>
            <person name="Gearin C.R."/>
            <person name="Giannoukos G."/>
            <person name="Goode T."/>
            <person name="Graham J."/>
            <person name="Grandbois E."/>
            <person name="Grewal S."/>
            <person name="Gyaltsen K."/>
            <person name="Hafez N."/>
            <person name="Hagos B."/>
            <person name="Hall J."/>
            <person name="Henson C."/>
            <person name="Hollinger A."/>
            <person name="Honan T."/>
            <person name="Huard M.D."/>
            <person name="Hughes L."/>
            <person name="Hurhula B."/>
            <person name="Husby M.E."/>
            <person name="Kamat A."/>
            <person name="Kanga B."/>
            <person name="Kashin S."/>
            <person name="Khazanovich D."/>
            <person name="Kisner P."/>
            <person name="Lance K."/>
            <person name="Lara M."/>
            <person name="Lee W."/>
            <person name="Lennon N."/>
            <person name="Letendre F."/>
            <person name="LeVine R."/>
            <person name="Lipovsky A."/>
            <person name="Liu X."/>
            <person name="Liu J."/>
            <person name="Liu S."/>
            <person name="Lokyitsang T."/>
            <person name="Lokyitsang Y."/>
            <person name="Lubonja R."/>
            <person name="Lui A."/>
            <person name="MacDonald P."/>
            <person name="Magnisalis V."/>
            <person name="Maru K."/>
            <person name="Matthews C."/>
            <person name="McCusker W."/>
            <person name="McDonough S."/>
            <person name="Mehta T."/>
            <person name="Meldrim J."/>
            <person name="Meneus L."/>
            <person name="Mihai O."/>
            <person name="Mihalev A."/>
            <person name="Mihova T."/>
            <person name="Mittelman R."/>
            <person name="Mlenga V."/>
            <person name="Montmayeur A."/>
            <person name="Mulrain L."/>
            <person name="Navidi A."/>
            <person name="Naylor J."/>
            <person name="Negash T."/>
            <person name="Nguyen T."/>
            <person name="Nguyen N."/>
            <person name="Nicol R."/>
            <person name="Norbu C."/>
            <person name="Norbu N."/>
            <person name="Novod N."/>
            <person name="O'Neill B."/>
            <person name="Osman S."/>
            <person name="Markiewicz E."/>
            <person name="Oyono O.L."/>
            <person name="Patti C."/>
            <person name="Phunkhang P."/>
            <person name="Pierre F."/>
            <person name="Priest M."/>
            <person name="Raghuraman S."/>
            <person name="Rege F."/>
            <person name="Reyes R."/>
            <person name="Rise C."/>
            <person name="Rogov P."/>
            <person name="Ross K."/>
            <person name="Ryan E."/>
            <person name="Settipalli S."/>
            <person name="Shea T."/>
            <person name="Sherpa N."/>
            <person name="Shi L."/>
            <person name="Shih D."/>
            <person name="Sparrow T."/>
            <person name="Spaulding J."/>
            <person name="Stalker J."/>
            <person name="Stange-Thomann N."/>
            <person name="Stavropoulos S."/>
            <person name="Stone C."/>
            <person name="Strader C."/>
            <person name="Tesfaye S."/>
            <person name="Thomson T."/>
            <person name="Thoulutsang Y."/>
            <person name="Thoulutsang D."/>
            <person name="Topham K."/>
            <person name="Topping I."/>
            <person name="Tsamla T."/>
            <person name="Vassiliev H."/>
            <person name="Vo A."/>
            <person name="Wangchuk T."/>
            <person name="Wangdi T."/>
            <person name="Weiand M."/>
            <person name="Wilkinson J."/>
            <person name="Wilson A."/>
            <person name="Yadav S."/>
            <person name="Young G."/>
            <person name="Yu Q."/>
            <person name="Zembek L."/>
            <person name="Zhong D."/>
            <person name="Zimmer A."/>
            <person name="Zwirko Z."/>
            <person name="Jaffe D.B."/>
            <person name="Alvarez P."/>
            <person name="Brockman W."/>
            <person name="Butler J."/>
            <person name="Chin C."/>
            <person name="Gnerre S."/>
            <person name="Grabherr M."/>
            <person name="Kleber M."/>
            <person name="Mauceli E."/>
            <person name="MacCallum I."/>
        </authorList>
    </citation>
    <scope>NUCLEOTIDE SEQUENCE [LARGE SCALE GENOMIC DNA]</scope>
    <source>
        <strain evidence="13">Tucson 15081-1352.22</strain>
    </source>
</reference>
<dbReference type="HOGENOM" id="CLU_021603_1_2_1"/>
<dbReference type="OMA" id="MGIIMVD"/>
<feature type="active site" description="Nucleophile" evidence="9">
    <location>
        <position position="197"/>
    </location>
</feature>
<comment type="catalytic activity">
    <reaction evidence="6">
        <text>L-asparagine + H2O = L-aspartate + NH4(+)</text>
        <dbReference type="Rhea" id="RHEA:21016"/>
        <dbReference type="ChEBI" id="CHEBI:15377"/>
        <dbReference type="ChEBI" id="CHEBI:28938"/>
        <dbReference type="ChEBI" id="CHEBI:29991"/>
        <dbReference type="ChEBI" id="CHEBI:58048"/>
        <dbReference type="EC" id="3.5.1.1"/>
    </reaction>
</comment>
<dbReference type="PhylomeDB" id="B4KHJ9"/>
<dbReference type="PANTHER" id="PTHR10188">
    <property type="entry name" value="L-ASPARAGINASE"/>
    <property type="match status" value="1"/>
</dbReference>
<dbReference type="Pfam" id="PF01112">
    <property type="entry name" value="Asparaginase_2"/>
    <property type="match status" value="1"/>
</dbReference>
<dbReference type="EC" id="3.-.-.-" evidence="12"/>
<evidence type="ECO:0000313" key="12">
    <source>
        <dbReference type="EMBL" id="EDW12278.1"/>
    </source>
</evidence>
<comment type="catalytic activity">
    <reaction evidence="1">
        <text>Cleavage of a beta-linked Asp residue from the N-terminus of a polypeptide.</text>
        <dbReference type="EC" id="3.4.19.5"/>
    </reaction>
</comment>
<dbReference type="GO" id="GO:0005737">
    <property type="term" value="C:cytoplasm"/>
    <property type="evidence" value="ECO:0007669"/>
    <property type="project" value="TreeGrafter"/>
</dbReference>
<evidence type="ECO:0000256" key="2">
    <source>
        <dbReference type="ARBA" id="ARBA00010872"/>
    </source>
</evidence>
<organism evidence="12 13">
    <name type="scientific">Drosophila mojavensis</name>
    <name type="common">Fruit fly</name>
    <dbReference type="NCBI Taxonomy" id="7230"/>
    <lineage>
        <taxon>Eukaryota</taxon>
        <taxon>Metazoa</taxon>
        <taxon>Ecdysozoa</taxon>
        <taxon>Arthropoda</taxon>
        <taxon>Hexapoda</taxon>
        <taxon>Insecta</taxon>
        <taxon>Pterygota</taxon>
        <taxon>Neoptera</taxon>
        <taxon>Endopterygota</taxon>
        <taxon>Diptera</taxon>
        <taxon>Brachycera</taxon>
        <taxon>Muscomorpha</taxon>
        <taxon>Ephydroidea</taxon>
        <taxon>Drosophilidae</taxon>
        <taxon>Drosophila</taxon>
    </lineage>
</organism>
<dbReference type="EMBL" id="CH933807">
    <property type="protein sequence ID" value="EDW12278.1"/>
    <property type="molecule type" value="Genomic_DNA"/>
</dbReference>
<gene>
    <name evidence="12" type="primary">Dmoj\GI17598</name>
    <name evidence="12" type="ORF">Dmoj_GI17598</name>
</gene>
<dbReference type="OrthoDB" id="2262349at2759"/>
<sequence length="341" mass="36483">MLHGLRLPQRLLLPIVKCQTITWGRRSLAKDAILPTVLVHGGAGHIDADKVECVKFGVKQAAQRGYKAMLETGSTLDAVEQAVMVLEADIHFNAGFGSVLTQDGNVEMDASIMDGSRLEGGCVTMARNIMHPISLARCVMEKTNYRFLAGDGAMRLAKEEGFEILPKSALITEASQKLLKVFKISNTDTLYNVVPGTVGAVAIDACGNVAAATSTGGLTGKLSGRVGDSPILGAGTYADNEAGAVSATGHGESIMRYNLSSRVLALVRHKDYSIQEAVEEMLQNMTAHFKQTGGLIAIDHRGQLGIYFTTELMSWAYQQGNELHCGVEVGEDEVVIVDDDT</sequence>
<evidence type="ECO:0000256" key="5">
    <source>
        <dbReference type="ARBA" id="ARBA00022813"/>
    </source>
</evidence>
<dbReference type="SMR" id="B4KHJ9"/>
<protein>
    <submittedName>
        <fullName evidence="12">Uncharacterized protein</fullName>
        <ecNumber evidence="12">3.-.-.-</ecNumber>
    </submittedName>
</protein>
<dbReference type="PANTHER" id="PTHR10188:SF41">
    <property type="entry name" value="ISOASPARTYL PEPTIDASE_L-ASPARAGINASE"/>
    <property type="match status" value="1"/>
</dbReference>
<dbReference type="AlphaFoldDB" id="B4KHJ9"/>
<evidence type="ECO:0000256" key="1">
    <source>
        <dbReference type="ARBA" id="ARBA00000306"/>
    </source>
</evidence>
<keyword evidence="5" id="KW-0068">Autocatalytic cleavage</keyword>
<dbReference type="eggNOG" id="KOG1592">
    <property type="taxonomic scope" value="Eukaryota"/>
</dbReference>
<evidence type="ECO:0000256" key="6">
    <source>
        <dbReference type="ARBA" id="ARBA00049366"/>
    </source>
</evidence>
<evidence type="ECO:0000256" key="9">
    <source>
        <dbReference type="PIRSR" id="PIRSR600246-1"/>
    </source>
</evidence>
<dbReference type="SUPFAM" id="SSF56235">
    <property type="entry name" value="N-terminal nucleophile aminohydrolases (Ntn hydrolases)"/>
    <property type="match status" value="1"/>
</dbReference>
<dbReference type="GO" id="GO:0033345">
    <property type="term" value="P:L-asparagine catabolic process via L-aspartate"/>
    <property type="evidence" value="ECO:0007669"/>
    <property type="project" value="TreeGrafter"/>
</dbReference>
<comment type="similarity">
    <text evidence="2">Belongs to the Ntn-hydrolase family.</text>
</comment>
<dbReference type="Proteomes" id="UP000009192">
    <property type="component" value="Unassembled WGS sequence"/>
</dbReference>
<accession>B4KHJ9</accession>
<dbReference type="InterPro" id="IPR000246">
    <property type="entry name" value="Peptidase_T2"/>
</dbReference>
<keyword evidence="3" id="KW-0645">Protease</keyword>
<evidence type="ECO:0000256" key="10">
    <source>
        <dbReference type="PIRSR" id="PIRSR600246-2"/>
    </source>
</evidence>
<evidence type="ECO:0000256" key="4">
    <source>
        <dbReference type="ARBA" id="ARBA00022801"/>
    </source>
</evidence>